<dbReference type="Pfam" id="PF07521">
    <property type="entry name" value="RMMBL"/>
    <property type="match status" value="1"/>
</dbReference>
<dbReference type="SUPFAM" id="SSF56281">
    <property type="entry name" value="Metallo-hydrolase/oxidoreductase"/>
    <property type="match status" value="1"/>
</dbReference>
<dbReference type="RefSeq" id="WP_207182665.1">
    <property type="nucleotide sequence ID" value="NZ_AP024480.1"/>
</dbReference>
<dbReference type="PANTHER" id="PTHR11203:SF37">
    <property type="entry name" value="INTEGRATOR COMPLEX SUBUNIT 11"/>
    <property type="match status" value="1"/>
</dbReference>
<dbReference type="InterPro" id="IPR001279">
    <property type="entry name" value="Metallo-B-lactamas"/>
</dbReference>
<dbReference type="PROSITE" id="PS51257">
    <property type="entry name" value="PROKAR_LIPOPROTEIN"/>
    <property type="match status" value="1"/>
</dbReference>
<dbReference type="Gene3D" id="3.40.50.10890">
    <property type="match status" value="1"/>
</dbReference>
<dbReference type="EMBL" id="AP024480">
    <property type="protein sequence ID" value="BCS81270.1"/>
    <property type="molecule type" value="Genomic_DNA"/>
</dbReference>
<name>A0ABM7NME0_9FIRM</name>
<organism evidence="4 5">
    <name type="scientific">Caldicellulosiruptor diazotrophicus</name>
    <dbReference type="NCBI Taxonomy" id="2806205"/>
    <lineage>
        <taxon>Bacteria</taxon>
        <taxon>Bacillati</taxon>
        <taxon>Bacillota</taxon>
        <taxon>Bacillota incertae sedis</taxon>
        <taxon>Caldicellulosiruptorales</taxon>
        <taxon>Caldicellulosiruptoraceae</taxon>
        <taxon>Caldicellulosiruptor</taxon>
    </lineage>
</organism>
<dbReference type="InterPro" id="IPR022712">
    <property type="entry name" value="Beta_Casp"/>
</dbReference>
<dbReference type="CDD" id="cd16295">
    <property type="entry name" value="TTHA0252-CPSF-like_MBL-fold"/>
    <property type="match status" value="1"/>
</dbReference>
<protein>
    <submittedName>
        <fullName evidence="4">MBL fold hydrolase</fullName>
    </submittedName>
</protein>
<evidence type="ECO:0000259" key="3">
    <source>
        <dbReference type="SMART" id="SM01027"/>
    </source>
</evidence>
<dbReference type="Gene3D" id="3.60.15.10">
    <property type="entry name" value="Ribonuclease Z/Hydroxyacylglutathione hydrolase-like"/>
    <property type="match status" value="1"/>
</dbReference>
<gene>
    <name evidence="4" type="ORF">CaldiYA01_12300</name>
</gene>
<dbReference type="Proteomes" id="UP000663623">
    <property type="component" value="Chromosome"/>
</dbReference>
<dbReference type="Pfam" id="PF16661">
    <property type="entry name" value="Lactamase_B_6"/>
    <property type="match status" value="1"/>
</dbReference>
<evidence type="ECO:0000313" key="4">
    <source>
        <dbReference type="EMBL" id="BCS81270.1"/>
    </source>
</evidence>
<reference evidence="4 5" key="1">
    <citation type="submission" date="2021-02" db="EMBL/GenBank/DDBJ databases">
        <title>Nitrogen-fixing ability and nitrogen fixation related genes of thermophilic fermentative bacteria in the genus Caldicellulosiruptor.</title>
        <authorList>
            <person name="Chen Y."/>
            <person name="Nishihara A."/>
            <person name="Haruta S."/>
        </authorList>
    </citation>
    <scope>NUCLEOTIDE SEQUENCE [LARGE SCALE GENOMIC DNA]</scope>
    <source>
        <strain evidence="4 5">YA01</strain>
    </source>
</reference>
<dbReference type="GO" id="GO:0016787">
    <property type="term" value="F:hydrolase activity"/>
    <property type="evidence" value="ECO:0007669"/>
    <property type="project" value="UniProtKB-KW"/>
</dbReference>
<dbReference type="SMART" id="SM01027">
    <property type="entry name" value="Beta-Casp"/>
    <property type="match status" value="1"/>
</dbReference>
<sequence length="540" mass="61842">MKITFIGGAQSVTGSCYLFDIEDKKFLLDCGMFQGGLTEELLNYESFPFNPSEIDFVILSHAHIDHSGRIPKLYKDGFRGVIYTTDATVDLCSIMLPDSAHIQESEIEWKNRKRKREGKEQLQPLYTSEDAENVLKHFRGVKYEQKIQIDKKLSFVFKDAGHMLGSAIVELYIKENGKEYKLVFSGDLGNRNIPILKDPTILDGCDYLFIESTYGNRLHVDGENKSKKLIDIISTTLSNGGKVIIPSFAVGRTQEILYEIAKEINTNTKEAKILKNIEIFVDSPLATSATTIYKKHIDYFDSEAAMFIKNGIYPLEPPNLRFIKSVDESKWLNEYDRSCIIISSSGMCEAGRIKHHLKHNLWNEKNTILFVGYQAPNTLGRKLLDGQKKVKIFGEEVEVRAKIEYIEAYSGHADKNGLFSWIEQMNQKPKKIFVVHGEKEVQIEFARELQKRFNTDVIIPMRGEMYEITPEYISQSERIFSELPSFVNLSVLAQIEEIEYELDRIKEGVKNSAISPERLSTLNSNLEELRYLLSLALNDY</sequence>
<dbReference type="Pfam" id="PF10996">
    <property type="entry name" value="Beta-Casp"/>
    <property type="match status" value="1"/>
</dbReference>
<dbReference type="PANTHER" id="PTHR11203">
    <property type="entry name" value="CLEAVAGE AND POLYADENYLATION SPECIFICITY FACTOR FAMILY MEMBER"/>
    <property type="match status" value="1"/>
</dbReference>
<evidence type="ECO:0000313" key="5">
    <source>
        <dbReference type="Proteomes" id="UP000663623"/>
    </source>
</evidence>
<proteinExistence type="predicted"/>
<dbReference type="InterPro" id="IPR050698">
    <property type="entry name" value="MBL"/>
</dbReference>
<evidence type="ECO:0000256" key="1">
    <source>
        <dbReference type="ARBA" id="ARBA00022801"/>
    </source>
</evidence>
<dbReference type="SMART" id="SM00849">
    <property type="entry name" value="Lactamase_B"/>
    <property type="match status" value="1"/>
</dbReference>
<evidence type="ECO:0000259" key="2">
    <source>
        <dbReference type="SMART" id="SM00849"/>
    </source>
</evidence>
<accession>A0ABM7NME0</accession>
<dbReference type="InterPro" id="IPR036866">
    <property type="entry name" value="RibonucZ/Hydroxyglut_hydro"/>
</dbReference>
<dbReference type="InterPro" id="IPR011108">
    <property type="entry name" value="RMMBL"/>
</dbReference>
<keyword evidence="1 4" id="KW-0378">Hydrolase</keyword>
<feature type="domain" description="Metallo-beta-lactamase" evidence="2">
    <location>
        <begin position="13"/>
        <end position="233"/>
    </location>
</feature>
<feature type="domain" description="Beta-Casp" evidence="3">
    <location>
        <begin position="253"/>
        <end position="383"/>
    </location>
</feature>
<keyword evidence="5" id="KW-1185">Reference proteome</keyword>